<evidence type="ECO:0000256" key="5">
    <source>
        <dbReference type="ARBA" id="ARBA00022989"/>
    </source>
</evidence>
<dbReference type="InterPro" id="IPR039421">
    <property type="entry name" value="Type_1_exporter"/>
</dbReference>
<evidence type="ECO:0000313" key="10">
    <source>
        <dbReference type="EMBL" id="WHQ79788.1"/>
    </source>
</evidence>
<evidence type="ECO:0000259" key="9">
    <source>
        <dbReference type="PROSITE" id="PS50929"/>
    </source>
</evidence>
<feature type="transmembrane region" description="Helical" evidence="7">
    <location>
        <begin position="28"/>
        <end position="52"/>
    </location>
</feature>
<evidence type="ECO:0000256" key="3">
    <source>
        <dbReference type="ARBA" id="ARBA00022741"/>
    </source>
</evidence>
<keyword evidence="2 7" id="KW-0812">Transmembrane</keyword>
<keyword evidence="3" id="KW-0547">Nucleotide-binding</keyword>
<name>A0AAJ6K047_9LACO</name>
<gene>
    <name evidence="10" type="primary">cydC</name>
    <name evidence="10" type="ORF">QFF56_07510</name>
</gene>
<organism evidence="10 11">
    <name type="scientific">Ligilactobacillus animalis</name>
    <dbReference type="NCBI Taxonomy" id="1605"/>
    <lineage>
        <taxon>Bacteria</taxon>
        <taxon>Bacillati</taxon>
        <taxon>Bacillota</taxon>
        <taxon>Bacilli</taxon>
        <taxon>Lactobacillales</taxon>
        <taxon>Lactobacillaceae</taxon>
        <taxon>Ligilactobacillus</taxon>
    </lineage>
</organism>
<evidence type="ECO:0000259" key="8">
    <source>
        <dbReference type="PROSITE" id="PS50893"/>
    </source>
</evidence>
<feature type="transmembrane region" description="Helical" evidence="7">
    <location>
        <begin position="64"/>
        <end position="83"/>
    </location>
</feature>
<dbReference type="InterPro" id="IPR011527">
    <property type="entry name" value="ABC1_TM_dom"/>
</dbReference>
<keyword evidence="6 7" id="KW-0472">Membrane</keyword>
<dbReference type="SMART" id="SM00382">
    <property type="entry name" value="AAA"/>
    <property type="match status" value="1"/>
</dbReference>
<comment type="subcellular location">
    <subcellularLocation>
        <location evidence="1">Cell membrane</location>
        <topology evidence="1">Multi-pass membrane protein</topology>
    </subcellularLocation>
</comment>
<feature type="transmembrane region" description="Helical" evidence="7">
    <location>
        <begin position="256"/>
        <end position="273"/>
    </location>
</feature>
<feature type="transmembrane region" description="Helical" evidence="7">
    <location>
        <begin position="145"/>
        <end position="165"/>
    </location>
</feature>
<dbReference type="AlphaFoldDB" id="A0AAJ6K047"/>
<dbReference type="Pfam" id="PF00664">
    <property type="entry name" value="ABC_membrane"/>
    <property type="match status" value="1"/>
</dbReference>
<keyword evidence="4" id="KW-0067">ATP-binding</keyword>
<dbReference type="PROSITE" id="PS50893">
    <property type="entry name" value="ABC_TRANSPORTER_2"/>
    <property type="match status" value="1"/>
</dbReference>
<dbReference type="InterPro" id="IPR003439">
    <property type="entry name" value="ABC_transporter-like_ATP-bd"/>
</dbReference>
<accession>A0AAJ6K047</accession>
<dbReference type="Gene3D" id="3.40.50.300">
    <property type="entry name" value="P-loop containing nucleotide triphosphate hydrolases"/>
    <property type="match status" value="1"/>
</dbReference>
<dbReference type="InterPro" id="IPR003593">
    <property type="entry name" value="AAA+_ATPase"/>
</dbReference>
<feature type="domain" description="ABC transmembrane type-1" evidence="9">
    <location>
        <begin position="29"/>
        <end position="311"/>
    </location>
</feature>
<dbReference type="Gene3D" id="1.20.1560.10">
    <property type="entry name" value="ABC transporter type 1, transmembrane domain"/>
    <property type="match status" value="1"/>
</dbReference>
<feature type="transmembrane region" description="Helical" evidence="7">
    <location>
        <begin position="171"/>
        <end position="194"/>
    </location>
</feature>
<dbReference type="PROSITE" id="PS50929">
    <property type="entry name" value="ABC_TM1F"/>
    <property type="match status" value="1"/>
</dbReference>
<evidence type="ECO:0000256" key="2">
    <source>
        <dbReference type="ARBA" id="ARBA00022692"/>
    </source>
</evidence>
<dbReference type="CDD" id="cd03247">
    <property type="entry name" value="ABCC_cytochrome_bd"/>
    <property type="match status" value="1"/>
</dbReference>
<dbReference type="GO" id="GO:0045454">
    <property type="term" value="P:cell redox homeostasis"/>
    <property type="evidence" value="ECO:0007669"/>
    <property type="project" value="InterPro"/>
</dbReference>
<dbReference type="SUPFAM" id="SSF52540">
    <property type="entry name" value="P-loop containing nucleoside triphosphate hydrolases"/>
    <property type="match status" value="1"/>
</dbReference>
<evidence type="ECO:0000256" key="7">
    <source>
        <dbReference type="SAM" id="Phobius"/>
    </source>
</evidence>
<sequence>MLNKLSFFKALQHDSWVKPFLKHYKKTLWLAIFLGVLTFICAGGLMFTSGYLITKSATPPENILLVYVPIVLTRAFGIFRPLLHYLERLTSHNWVFKMTSEFRRKMYDALERDAVFFNNKYRLGDILGLLSEDVAHIQNLYLRTLFPYFTVCGLYVFIIVGLGVISPLFALWMLVLYGLLIFALPLWSVIVNGARQEYEKQIKNALYLDLTDNVLGVSDWIFSERANDYLKRHEENEAKLLTTQEKMRKFERRRDLVGQFIFLAIVVSLIIWASGRFGGTETDSINWIAAFVLCVFPLADAFMPLPTAAQETNVYLDSIKRLNALPHPEEERKKAPAVTAPYELQVKDLVYAYADGHHNVLNRINLKIKPGEKLAILGRSGSGKSTLASLLRGDLAPTAGSVTLNEIKTTEFGDDIAKYIGVIHQTPYLFNTTVVNNVRIGNEAASDEEVWDVLERVGLKKLIKKLPQGLETMVDEAGLRFSGGERHRLALARILLKDAPIIILDEPTVGLDPITERALVKTFMDVLQDKTLIWITHHLQGVEHVDQIVFIEDGQIELQGTPKQLADNKRYQKLKQVDGGY</sequence>
<protein>
    <submittedName>
        <fullName evidence="10">Thiol reductant ABC exporter subunit CydC</fullName>
    </submittedName>
</protein>
<dbReference type="Proteomes" id="UP001238155">
    <property type="component" value="Chromosome"/>
</dbReference>
<dbReference type="SUPFAM" id="SSF90123">
    <property type="entry name" value="ABC transporter transmembrane region"/>
    <property type="match status" value="1"/>
</dbReference>
<feature type="domain" description="ABC transporter" evidence="8">
    <location>
        <begin position="344"/>
        <end position="578"/>
    </location>
</feature>
<dbReference type="NCBIfam" id="TIGR02868">
    <property type="entry name" value="CydC"/>
    <property type="match status" value="1"/>
</dbReference>
<evidence type="ECO:0000313" key="11">
    <source>
        <dbReference type="Proteomes" id="UP001238155"/>
    </source>
</evidence>
<dbReference type="RefSeq" id="WP_283534556.1">
    <property type="nucleotide sequence ID" value="NZ_CAUFMV010000030.1"/>
</dbReference>
<dbReference type="GO" id="GO:0005886">
    <property type="term" value="C:plasma membrane"/>
    <property type="evidence" value="ECO:0007669"/>
    <property type="project" value="UniProtKB-SubCell"/>
</dbReference>
<evidence type="ECO:0000256" key="6">
    <source>
        <dbReference type="ARBA" id="ARBA00023136"/>
    </source>
</evidence>
<dbReference type="GO" id="GO:0015421">
    <property type="term" value="F:ABC-type oligopeptide transporter activity"/>
    <property type="evidence" value="ECO:0007669"/>
    <property type="project" value="TreeGrafter"/>
</dbReference>
<dbReference type="GO" id="GO:0034775">
    <property type="term" value="P:glutathione transmembrane transport"/>
    <property type="evidence" value="ECO:0007669"/>
    <property type="project" value="InterPro"/>
</dbReference>
<evidence type="ECO:0000256" key="1">
    <source>
        <dbReference type="ARBA" id="ARBA00004651"/>
    </source>
</evidence>
<evidence type="ECO:0000256" key="4">
    <source>
        <dbReference type="ARBA" id="ARBA00022840"/>
    </source>
</evidence>
<keyword evidence="5 7" id="KW-1133">Transmembrane helix</keyword>
<dbReference type="GO" id="GO:0005524">
    <property type="term" value="F:ATP binding"/>
    <property type="evidence" value="ECO:0007669"/>
    <property type="project" value="UniProtKB-KW"/>
</dbReference>
<dbReference type="InterPro" id="IPR027417">
    <property type="entry name" value="P-loop_NTPase"/>
</dbReference>
<dbReference type="PANTHER" id="PTHR43394">
    <property type="entry name" value="ATP-DEPENDENT PERMEASE MDL1, MITOCHONDRIAL"/>
    <property type="match status" value="1"/>
</dbReference>
<proteinExistence type="predicted"/>
<dbReference type="EMBL" id="CP123751">
    <property type="protein sequence ID" value="WHQ79788.1"/>
    <property type="molecule type" value="Genomic_DNA"/>
</dbReference>
<dbReference type="GO" id="GO:0016887">
    <property type="term" value="F:ATP hydrolysis activity"/>
    <property type="evidence" value="ECO:0007669"/>
    <property type="project" value="InterPro"/>
</dbReference>
<reference evidence="10" key="1">
    <citation type="submission" date="2023-04" db="EMBL/GenBank/DDBJ databases">
        <title>Four porcine-derived lactic acid bacteria strains analyses and their evaluation as potential probiotics based on genomics.</title>
        <authorList>
            <person name="Niu D."/>
        </authorList>
    </citation>
    <scope>NUCLEOTIDE SEQUENCE</scope>
    <source>
        <strain evidence="10">ZSB1</strain>
    </source>
</reference>
<dbReference type="InterPro" id="IPR036640">
    <property type="entry name" value="ABC1_TM_sf"/>
</dbReference>
<dbReference type="PANTHER" id="PTHR43394:SF1">
    <property type="entry name" value="ATP-BINDING CASSETTE SUB-FAMILY B MEMBER 10, MITOCHONDRIAL"/>
    <property type="match status" value="1"/>
</dbReference>
<dbReference type="InterPro" id="IPR014223">
    <property type="entry name" value="ABC_CydC/D"/>
</dbReference>
<dbReference type="Pfam" id="PF00005">
    <property type="entry name" value="ABC_tran"/>
    <property type="match status" value="1"/>
</dbReference>